<protein>
    <submittedName>
        <fullName evidence="1">Uncharacterized protein</fullName>
    </submittedName>
</protein>
<name>A0A2T0SY91_9BACT</name>
<dbReference type="AlphaFoldDB" id="A0A2T0SY91"/>
<proteinExistence type="predicted"/>
<dbReference type="EMBL" id="PVTE01000009">
    <property type="protein sequence ID" value="PRY38386.1"/>
    <property type="molecule type" value="Genomic_DNA"/>
</dbReference>
<dbReference type="RefSeq" id="WP_106138119.1">
    <property type="nucleotide sequence ID" value="NZ_PVTE01000009.1"/>
</dbReference>
<evidence type="ECO:0000313" key="1">
    <source>
        <dbReference type="EMBL" id="PRY38386.1"/>
    </source>
</evidence>
<accession>A0A2T0SY91</accession>
<dbReference type="Proteomes" id="UP000238375">
    <property type="component" value="Unassembled WGS sequence"/>
</dbReference>
<organism evidence="1 2">
    <name type="scientific">Spirosoma oryzae</name>
    <dbReference type="NCBI Taxonomy" id="1469603"/>
    <lineage>
        <taxon>Bacteria</taxon>
        <taxon>Pseudomonadati</taxon>
        <taxon>Bacteroidota</taxon>
        <taxon>Cytophagia</taxon>
        <taxon>Cytophagales</taxon>
        <taxon>Cytophagaceae</taxon>
        <taxon>Spirosoma</taxon>
    </lineage>
</organism>
<keyword evidence="2" id="KW-1185">Reference proteome</keyword>
<gene>
    <name evidence="1" type="ORF">CLV58_109113</name>
</gene>
<evidence type="ECO:0000313" key="2">
    <source>
        <dbReference type="Proteomes" id="UP000238375"/>
    </source>
</evidence>
<reference evidence="1 2" key="1">
    <citation type="submission" date="2018-03" db="EMBL/GenBank/DDBJ databases">
        <title>Genomic Encyclopedia of Archaeal and Bacterial Type Strains, Phase II (KMG-II): from individual species to whole genera.</title>
        <authorList>
            <person name="Goeker M."/>
        </authorList>
    </citation>
    <scope>NUCLEOTIDE SEQUENCE [LARGE SCALE GENOMIC DNA]</scope>
    <source>
        <strain evidence="1 2">DSM 28354</strain>
    </source>
</reference>
<comment type="caution">
    <text evidence="1">The sequence shown here is derived from an EMBL/GenBank/DDBJ whole genome shotgun (WGS) entry which is preliminary data.</text>
</comment>
<sequence>MTDFEVGDWIVCVNLDDPYSKAVGLEIGNRYQVTDLNWGLGYTQCVRCRQFKKHPNMDFDFWIYSYCFIKEDPFQTKVRQVRDQLNQP</sequence>